<evidence type="ECO:0000313" key="2">
    <source>
        <dbReference type="EMBL" id="CEK61696.1"/>
    </source>
</evidence>
<feature type="non-terminal residue" evidence="2">
    <location>
        <position position="1"/>
    </location>
</feature>
<gene>
    <name evidence="2" type="primary">ORF42973</name>
</gene>
<dbReference type="EMBL" id="HACG01014831">
    <property type="protein sequence ID" value="CEK61696.1"/>
    <property type="molecule type" value="Transcribed_RNA"/>
</dbReference>
<sequence length="69" mass="7675">IERLLQTISSVYMDSSMQENLAQLYQKKPYESQAGSKNLLTTGLTSLPASGHNQKRKSSSDIVARVHTH</sequence>
<reference evidence="2" key="1">
    <citation type="submission" date="2014-12" db="EMBL/GenBank/DDBJ databases">
        <title>Insight into the proteome of Arion vulgaris.</title>
        <authorList>
            <person name="Aradska J."/>
            <person name="Bulat T."/>
            <person name="Smidak R."/>
            <person name="Sarate P."/>
            <person name="Gangsoo J."/>
            <person name="Sialana F."/>
            <person name="Bilban M."/>
            <person name="Lubec G."/>
        </authorList>
    </citation>
    <scope>NUCLEOTIDE SEQUENCE</scope>
    <source>
        <tissue evidence="2">Skin</tissue>
    </source>
</reference>
<feature type="region of interest" description="Disordered" evidence="1">
    <location>
        <begin position="41"/>
        <end position="69"/>
    </location>
</feature>
<proteinExistence type="predicted"/>
<feature type="compositionally biased region" description="Polar residues" evidence="1">
    <location>
        <begin position="41"/>
        <end position="52"/>
    </location>
</feature>
<protein>
    <submittedName>
        <fullName evidence="2">Uncharacterized protein</fullName>
    </submittedName>
</protein>
<name>A0A0B6Z184_9EUPU</name>
<evidence type="ECO:0000256" key="1">
    <source>
        <dbReference type="SAM" id="MobiDB-lite"/>
    </source>
</evidence>
<accession>A0A0B6Z184</accession>
<dbReference type="AlphaFoldDB" id="A0A0B6Z184"/>
<organism evidence="2">
    <name type="scientific">Arion vulgaris</name>
    <dbReference type="NCBI Taxonomy" id="1028688"/>
    <lineage>
        <taxon>Eukaryota</taxon>
        <taxon>Metazoa</taxon>
        <taxon>Spiralia</taxon>
        <taxon>Lophotrochozoa</taxon>
        <taxon>Mollusca</taxon>
        <taxon>Gastropoda</taxon>
        <taxon>Heterobranchia</taxon>
        <taxon>Euthyneura</taxon>
        <taxon>Panpulmonata</taxon>
        <taxon>Eupulmonata</taxon>
        <taxon>Stylommatophora</taxon>
        <taxon>Helicina</taxon>
        <taxon>Arionoidea</taxon>
        <taxon>Arionidae</taxon>
        <taxon>Arion</taxon>
    </lineage>
</organism>